<dbReference type="Pfam" id="PF00356">
    <property type="entry name" value="LacI"/>
    <property type="match status" value="1"/>
</dbReference>
<dbReference type="RefSeq" id="WP_121926298.1">
    <property type="nucleotide sequence ID" value="NZ_CBCSGA010000023.1"/>
</dbReference>
<reference evidence="5 6" key="1">
    <citation type="submission" date="2018-10" db="EMBL/GenBank/DDBJ databases">
        <title>Genomic Encyclopedia of Archaeal and Bacterial Type Strains, Phase II (KMG-II): from individual species to whole genera.</title>
        <authorList>
            <person name="Goeker M."/>
        </authorList>
    </citation>
    <scope>NUCLEOTIDE SEQUENCE [LARGE SCALE GENOMIC DNA]</scope>
    <source>
        <strain evidence="5 6">DSM 19727</strain>
    </source>
</reference>
<dbReference type="EMBL" id="REFH01000011">
    <property type="protein sequence ID" value="RMA73129.1"/>
    <property type="molecule type" value="Genomic_DNA"/>
</dbReference>
<dbReference type="Gene3D" id="1.10.260.40">
    <property type="entry name" value="lambda repressor-like DNA-binding domains"/>
    <property type="match status" value="1"/>
</dbReference>
<gene>
    <name evidence="5" type="ORF">BC961_2735</name>
</gene>
<dbReference type="PROSITE" id="PS50932">
    <property type="entry name" value="HTH_LACI_2"/>
    <property type="match status" value="1"/>
</dbReference>
<dbReference type="OrthoDB" id="9803256at2"/>
<evidence type="ECO:0000313" key="5">
    <source>
        <dbReference type="EMBL" id="RMA73129.1"/>
    </source>
</evidence>
<evidence type="ECO:0000259" key="4">
    <source>
        <dbReference type="PROSITE" id="PS50932"/>
    </source>
</evidence>
<keyword evidence="1" id="KW-0805">Transcription regulation</keyword>
<evidence type="ECO:0000256" key="3">
    <source>
        <dbReference type="ARBA" id="ARBA00023163"/>
    </source>
</evidence>
<dbReference type="InterPro" id="IPR000843">
    <property type="entry name" value="HTH_LacI"/>
</dbReference>
<protein>
    <submittedName>
        <fullName evidence="5">LacI family transcriptional regulator</fullName>
    </submittedName>
</protein>
<dbReference type="InterPro" id="IPR010982">
    <property type="entry name" value="Lambda_DNA-bd_dom_sf"/>
</dbReference>
<accession>A0A3L9ZNZ4</accession>
<keyword evidence="6" id="KW-1185">Reference proteome</keyword>
<dbReference type="PANTHER" id="PTHR30146">
    <property type="entry name" value="LACI-RELATED TRANSCRIPTIONAL REPRESSOR"/>
    <property type="match status" value="1"/>
</dbReference>
<comment type="caution">
    <text evidence="5">The sequence shown here is derived from an EMBL/GenBank/DDBJ whole genome shotgun (WGS) entry which is preliminary data.</text>
</comment>
<organism evidence="5 6">
    <name type="scientific">Flavobacterium weaverense</name>
    <dbReference type="NCBI Taxonomy" id="271156"/>
    <lineage>
        <taxon>Bacteria</taxon>
        <taxon>Pseudomonadati</taxon>
        <taxon>Bacteroidota</taxon>
        <taxon>Flavobacteriia</taxon>
        <taxon>Flavobacteriales</taxon>
        <taxon>Flavobacteriaceae</taxon>
        <taxon>Flavobacterium</taxon>
    </lineage>
</organism>
<dbReference type="AlphaFoldDB" id="A0A3L9ZNZ4"/>
<proteinExistence type="predicted"/>
<dbReference type="Proteomes" id="UP000280368">
    <property type="component" value="Unassembled WGS sequence"/>
</dbReference>
<sequence length="340" mass="38388">MKNKTSLKDIANAVGVSITLVSYVLNGKGEKNRVSKNTAKKIIDVAKKLNYYPNLSARSLVTNKTRTIGLIVADIANPFFGSLARFIEDAAFSKDYTVIFCSSDENVNKFDRILNFLTTRQVDGFIIAAPEGSGDFIKKLERLKIPMVLIDRYFKELKTNFVGIDNFQSSLLATNHLINNNCKKIGTILYLSKLDHYGDRYDGYVEALNRAGLMNKIELVKRINYGNLNREMALAIKELISLNVDAIYFHTNILAQEGLKQMIILDKNILHKIKVVAFDQNPAFNFLDTFVPYVLQPVAEMANQALTILCDQIDEGKDFKLFKTCLQTELITKSADQFDI</sequence>
<dbReference type="SMART" id="SM00354">
    <property type="entry name" value="HTH_LACI"/>
    <property type="match status" value="1"/>
</dbReference>
<keyword evidence="3" id="KW-0804">Transcription</keyword>
<evidence type="ECO:0000313" key="6">
    <source>
        <dbReference type="Proteomes" id="UP000280368"/>
    </source>
</evidence>
<name>A0A3L9ZNZ4_9FLAO</name>
<dbReference type="InterPro" id="IPR001761">
    <property type="entry name" value="Peripla_BP/Lac1_sug-bd_dom"/>
</dbReference>
<keyword evidence="2" id="KW-0238">DNA-binding</keyword>
<evidence type="ECO:0000256" key="2">
    <source>
        <dbReference type="ARBA" id="ARBA00023125"/>
    </source>
</evidence>
<dbReference type="PANTHER" id="PTHR30146:SF109">
    <property type="entry name" value="HTH-TYPE TRANSCRIPTIONAL REGULATOR GALS"/>
    <property type="match status" value="1"/>
</dbReference>
<dbReference type="Pfam" id="PF00532">
    <property type="entry name" value="Peripla_BP_1"/>
    <property type="match status" value="1"/>
</dbReference>
<dbReference type="GO" id="GO:0003700">
    <property type="term" value="F:DNA-binding transcription factor activity"/>
    <property type="evidence" value="ECO:0007669"/>
    <property type="project" value="TreeGrafter"/>
</dbReference>
<evidence type="ECO:0000256" key="1">
    <source>
        <dbReference type="ARBA" id="ARBA00023015"/>
    </source>
</evidence>
<dbReference type="SUPFAM" id="SSF47413">
    <property type="entry name" value="lambda repressor-like DNA-binding domains"/>
    <property type="match status" value="1"/>
</dbReference>
<dbReference type="InterPro" id="IPR028082">
    <property type="entry name" value="Peripla_BP_I"/>
</dbReference>
<feature type="domain" description="HTH lacI-type" evidence="4">
    <location>
        <begin position="5"/>
        <end position="62"/>
    </location>
</feature>
<dbReference type="Gene3D" id="3.40.50.2300">
    <property type="match status" value="2"/>
</dbReference>
<dbReference type="GO" id="GO:0000976">
    <property type="term" value="F:transcription cis-regulatory region binding"/>
    <property type="evidence" value="ECO:0007669"/>
    <property type="project" value="TreeGrafter"/>
</dbReference>
<dbReference type="CDD" id="cd01392">
    <property type="entry name" value="HTH_LacI"/>
    <property type="match status" value="1"/>
</dbReference>
<dbReference type="SUPFAM" id="SSF53822">
    <property type="entry name" value="Periplasmic binding protein-like I"/>
    <property type="match status" value="1"/>
</dbReference>